<dbReference type="Proteomes" id="UP000018922">
    <property type="component" value="Chromosome I"/>
</dbReference>
<reference evidence="2 3" key="1">
    <citation type="journal article" date="2014" name="Genome Announc.">
        <title>Complete genome sequence of Magnetospirillum gryphiswaldense MSR-1.</title>
        <authorList>
            <person name="Wang X."/>
            <person name="Wang Q."/>
            <person name="Zhang W."/>
            <person name="Wang Y."/>
            <person name="Li L."/>
            <person name="Wen T."/>
            <person name="Zhang T."/>
            <person name="Zhang Y."/>
            <person name="Xu J."/>
            <person name="Hu J."/>
            <person name="Li S."/>
            <person name="Liu L."/>
            <person name="Liu J."/>
            <person name="Jiang W."/>
            <person name="Tian J."/>
            <person name="Li Y."/>
            <person name="Schuler D."/>
            <person name="Wang L."/>
            <person name="Li J."/>
        </authorList>
    </citation>
    <scope>NUCLEOTIDE SEQUENCE [LARGE SCALE GENOMIC DNA]</scope>
    <source>
        <strain evidence="3">DSM 6361 / JCM 21280 / NBRC 15271 / MSR-1</strain>
    </source>
</reference>
<dbReference type="HOGENOM" id="CLU_1823019_0_0_5"/>
<accession>V6EVV4</accession>
<feature type="region of interest" description="Disordered" evidence="1">
    <location>
        <begin position="97"/>
        <end position="141"/>
    </location>
</feature>
<protein>
    <submittedName>
        <fullName evidence="2">Uncharacterized protein</fullName>
    </submittedName>
</protein>
<dbReference type="AlphaFoldDB" id="V6EVV4"/>
<dbReference type="EMBL" id="HG794546">
    <property type="protein sequence ID" value="CDK97227.1"/>
    <property type="molecule type" value="Genomic_DNA"/>
</dbReference>
<gene>
    <name evidence="2" type="ordered locus">MGMSRv2__0012</name>
</gene>
<keyword evidence="3" id="KW-1185">Reference proteome</keyword>
<evidence type="ECO:0000313" key="2">
    <source>
        <dbReference type="EMBL" id="CDK97227.1"/>
    </source>
</evidence>
<organism evidence="2 3">
    <name type="scientific">Magnetospirillum gryphiswaldense (strain DSM 6361 / JCM 21280 / NBRC 15271 / MSR-1)</name>
    <dbReference type="NCBI Taxonomy" id="431944"/>
    <lineage>
        <taxon>Bacteria</taxon>
        <taxon>Pseudomonadati</taxon>
        <taxon>Pseudomonadota</taxon>
        <taxon>Alphaproteobacteria</taxon>
        <taxon>Rhodospirillales</taxon>
        <taxon>Rhodospirillaceae</taxon>
        <taxon>Magnetospirillum</taxon>
    </lineage>
</organism>
<sequence>MDIDRHPRNFHGPSPGWKRLLCWRHLSFPGFPGFPGFPAPGLHMGKVSGPTQEQAASLSLYAETGGTRDRHEDQGLPVYLAGERAVERCGMQLTAPTVKRGKRALRTPVRAEITPRSEPRPARGAALPHRSGAEPALSPHL</sequence>
<dbReference type="KEGG" id="mgy:MGMSRv2__0012"/>
<proteinExistence type="predicted"/>
<evidence type="ECO:0000313" key="3">
    <source>
        <dbReference type="Proteomes" id="UP000018922"/>
    </source>
</evidence>
<evidence type="ECO:0000256" key="1">
    <source>
        <dbReference type="SAM" id="MobiDB-lite"/>
    </source>
</evidence>
<name>V6EVV4_MAGGM</name>